<evidence type="ECO:0000256" key="5">
    <source>
        <dbReference type="SAM" id="MobiDB-lite"/>
    </source>
</evidence>
<evidence type="ECO:0000313" key="9">
    <source>
        <dbReference type="Proteomes" id="UP000230407"/>
    </source>
</evidence>
<feature type="transmembrane region" description="Helical" evidence="6">
    <location>
        <begin position="277"/>
        <end position="296"/>
    </location>
</feature>
<dbReference type="InterPro" id="IPR051533">
    <property type="entry name" value="WaaL-like"/>
</dbReference>
<dbReference type="Pfam" id="PF04932">
    <property type="entry name" value="Wzy_C"/>
    <property type="match status" value="1"/>
</dbReference>
<keyword evidence="4 6" id="KW-0472">Membrane</keyword>
<sequence>MGTVVLGCWVGWVLLCAAGRDARPEGLLLAVLAVTAGYACGRIGGSLLPAALPAGAAVAGPVIVLASGYSPLGVPYATGPDGRMGADAALLALSAGAACCAAHSVRTGPARRLLHLLALAIAAAAPVIGSPAGGAAALGVLLFSLAAGRMRRRLPVLAVLAAVAAAASATVWAVADGTAPPALRPVESVLADRLGTYRVGLWEDALALAAAEPVRGAGPDRFGELSPTAAQDPAADGKPHSAPLQLAAEQGLPGVLLLGGAFGWLLLALYRSPRPAPVVLVAGAALTVLAVLASAGNALSFNQVTVGAGLLAGVATAHRPPEGGLP</sequence>
<feature type="transmembrane region" description="Helical" evidence="6">
    <location>
        <begin position="117"/>
        <end position="142"/>
    </location>
</feature>
<feature type="transmembrane region" description="Helical" evidence="6">
    <location>
        <begin position="251"/>
        <end position="270"/>
    </location>
</feature>
<evidence type="ECO:0000256" key="6">
    <source>
        <dbReference type="SAM" id="Phobius"/>
    </source>
</evidence>
<accession>A0A2M8LY87</accession>
<dbReference type="EMBL" id="PGGW01000053">
    <property type="protein sequence ID" value="PJE96884.1"/>
    <property type="molecule type" value="Genomic_DNA"/>
</dbReference>
<dbReference type="InterPro" id="IPR007016">
    <property type="entry name" value="O-antigen_ligase-rel_domated"/>
</dbReference>
<comment type="subcellular location">
    <subcellularLocation>
        <location evidence="1">Membrane</location>
        <topology evidence="1">Multi-pass membrane protein</topology>
    </subcellularLocation>
</comment>
<organism evidence="8 9">
    <name type="scientific">Streptomyces carminius</name>
    <dbReference type="NCBI Taxonomy" id="2665496"/>
    <lineage>
        <taxon>Bacteria</taxon>
        <taxon>Bacillati</taxon>
        <taxon>Actinomycetota</taxon>
        <taxon>Actinomycetes</taxon>
        <taxon>Kitasatosporales</taxon>
        <taxon>Streptomycetaceae</taxon>
        <taxon>Streptomyces</taxon>
    </lineage>
</organism>
<evidence type="ECO:0000256" key="3">
    <source>
        <dbReference type="ARBA" id="ARBA00022989"/>
    </source>
</evidence>
<feature type="domain" description="O-antigen ligase-related" evidence="7">
    <location>
        <begin position="118"/>
        <end position="258"/>
    </location>
</feature>
<dbReference type="PANTHER" id="PTHR37422:SF13">
    <property type="entry name" value="LIPOPOLYSACCHARIDE BIOSYNTHESIS PROTEIN PA4999-RELATED"/>
    <property type="match status" value="1"/>
</dbReference>
<evidence type="ECO:0000259" key="7">
    <source>
        <dbReference type="Pfam" id="PF04932"/>
    </source>
</evidence>
<dbReference type="Proteomes" id="UP000230407">
    <property type="component" value="Unassembled WGS sequence"/>
</dbReference>
<evidence type="ECO:0000256" key="1">
    <source>
        <dbReference type="ARBA" id="ARBA00004141"/>
    </source>
</evidence>
<keyword evidence="3 6" id="KW-1133">Transmembrane helix</keyword>
<gene>
    <name evidence="8" type="ORF">CUT44_15660</name>
</gene>
<feature type="transmembrane region" description="Helical" evidence="6">
    <location>
        <begin position="43"/>
        <end position="67"/>
    </location>
</feature>
<protein>
    <recommendedName>
        <fullName evidence="7">O-antigen ligase-related domain-containing protein</fullName>
    </recommendedName>
</protein>
<evidence type="ECO:0000256" key="2">
    <source>
        <dbReference type="ARBA" id="ARBA00022692"/>
    </source>
</evidence>
<reference evidence="8 9" key="1">
    <citation type="submission" date="2017-11" db="EMBL/GenBank/DDBJ databases">
        <title>Streptomyces carmine sp. nov., a novel actinomycete isolated from Sophora alopecuroides in Xinjiang, China.</title>
        <authorList>
            <person name="Wang Y."/>
            <person name="Luo X."/>
            <person name="Wan C."/>
            <person name="Zhang L."/>
        </authorList>
    </citation>
    <scope>NUCLEOTIDE SEQUENCE [LARGE SCALE GENOMIC DNA]</scope>
    <source>
        <strain evidence="8 9">TRM SA0054</strain>
    </source>
</reference>
<dbReference type="PANTHER" id="PTHR37422">
    <property type="entry name" value="TEICHURONIC ACID BIOSYNTHESIS PROTEIN TUAE"/>
    <property type="match status" value="1"/>
</dbReference>
<name>A0A2M8LY87_9ACTN</name>
<evidence type="ECO:0000256" key="4">
    <source>
        <dbReference type="ARBA" id="ARBA00023136"/>
    </source>
</evidence>
<proteinExistence type="predicted"/>
<dbReference type="AlphaFoldDB" id="A0A2M8LY87"/>
<comment type="caution">
    <text evidence="8">The sequence shown here is derived from an EMBL/GenBank/DDBJ whole genome shotgun (WGS) entry which is preliminary data.</text>
</comment>
<dbReference type="GO" id="GO:0016020">
    <property type="term" value="C:membrane"/>
    <property type="evidence" value="ECO:0007669"/>
    <property type="project" value="UniProtKB-SubCell"/>
</dbReference>
<feature type="transmembrane region" description="Helical" evidence="6">
    <location>
        <begin position="154"/>
        <end position="175"/>
    </location>
</feature>
<evidence type="ECO:0000313" key="8">
    <source>
        <dbReference type="EMBL" id="PJE96884.1"/>
    </source>
</evidence>
<keyword evidence="9" id="KW-1185">Reference proteome</keyword>
<keyword evidence="2 6" id="KW-0812">Transmembrane</keyword>
<feature type="region of interest" description="Disordered" evidence="5">
    <location>
        <begin position="221"/>
        <end position="241"/>
    </location>
</feature>